<dbReference type="GO" id="GO:0005829">
    <property type="term" value="C:cytosol"/>
    <property type="evidence" value="ECO:0007669"/>
    <property type="project" value="TreeGrafter"/>
</dbReference>
<gene>
    <name evidence="4" type="ORF">Slin15195_G061670</name>
</gene>
<dbReference type="Pfam" id="PF09229">
    <property type="entry name" value="Aha1_N"/>
    <property type="match status" value="1"/>
</dbReference>
<dbReference type="InterPro" id="IPR036338">
    <property type="entry name" value="Aha1"/>
</dbReference>
<feature type="region of interest" description="Disordered" evidence="2">
    <location>
        <begin position="79"/>
        <end position="99"/>
    </location>
</feature>
<dbReference type="SMART" id="SM01000">
    <property type="entry name" value="Aha1_N"/>
    <property type="match status" value="1"/>
</dbReference>
<feature type="compositionally biased region" description="Low complexity" evidence="2">
    <location>
        <begin position="190"/>
        <end position="207"/>
    </location>
</feature>
<evidence type="ECO:0000313" key="4">
    <source>
        <dbReference type="EMBL" id="USW52848.1"/>
    </source>
</evidence>
<dbReference type="SUPFAM" id="SSF55961">
    <property type="entry name" value="Bet v1-like"/>
    <property type="match status" value="1"/>
</dbReference>
<protein>
    <submittedName>
        <fullName evidence="4">Activator of Hsp90 ATPase 1, START-like domain superfamily, activator of Hsp90 ATPase, Aha1</fullName>
    </submittedName>
</protein>
<dbReference type="GO" id="GO:0006457">
    <property type="term" value="P:protein folding"/>
    <property type="evidence" value="ECO:0007669"/>
    <property type="project" value="TreeGrafter"/>
</dbReference>
<evidence type="ECO:0000313" key="5">
    <source>
        <dbReference type="Proteomes" id="UP001056384"/>
    </source>
</evidence>
<accession>A0A9Q9EKY3</accession>
<evidence type="ECO:0000256" key="2">
    <source>
        <dbReference type="SAM" id="MobiDB-lite"/>
    </source>
</evidence>
<dbReference type="Gene3D" id="3.15.10.20">
    <property type="entry name" value="Activator of Hsp90 ATPase Aha1, N-terminal domain"/>
    <property type="match status" value="1"/>
</dbReference>
<dbReference type="Proteomes" id="UP001056384">
    <property type="component" value="Chromosome 4"/>
</dbReference>
<dbReference type="AlphaFoldDB" id="A0A9Q9EKY3"/>
<reference evidence="4" key="1">
    <citation type="submission" date="2022-06" db="EMBL/GenBank/DDBJ databases">
        <title>Complete genome sequences of two strains of the flax pathogen Septoria linicola.</title>
        <authorList>
            <person name="Lapalu N."/>
            <person name="Simon A."/>
            <person name="Demenou B."/>
            <person name="Paumier D."/>
            <person name="Guillot M.-P."/>
            <person name="Gout L."/>
            <person name="Valade R."/>
        </authorList>
    </citation>
    <scope>NUCLEOTIDE SEQUENCE</scope>
    <source>
        <strain evidence="4">SE15195</strain>
    </source>
</reference>
<feature type="compositionally biased region" description="Polar residues" evidence="2">
    <location>
        <begin position="180"/>
        <end position="189"/>
    </location>
</feature>
<dbReference type="GO" id="GO:0001671">
    <property type="term" value="F:ATPase activator activity"/>
    <property type="evidence" value="ECO:0007669"/>
    <property type="project" value="InterPro"/>
</dbReference>
<keyword evidence="5" id="KW-1185">Reference proteome</keyword>
<dbReference type="SUPFAM" id="SSF103111">
    <property type="entry name" value="Activator of Hsp90 ATPase, Aha1"/>
    <property type="match status" value="1"/>
</dbReference>
<dbReference type="PANTHER" id="PTHR13009:SF22">
    <property type="entry name" value="LD43819P"/>
    <property type="match status" value="1"/>
</dbReference>
<feature type="region of interest" description="Disordered" evidence="2">
    <location>
        <begin position="161"/>
        <end position="210"/>
    </location>
</feature>
<dbReference type="EMBL" id="CP099421">
    <property type="protein sequence ID" value="USW52848.1"/>
    <property type="molecule type" value="Genomic_DNA"/>
</dbReference>
<dbReference type="PANTHER" id="PTHR13009">
    <property type="entry name" value="HEAT SHOCK PROTEIN 90 HSP90 CO-CHAPERONE AHA-1"/>
    <property type="match status" value="1"/>
</dbReference>
<dbReference type="Pfam" id="PF08327">
    <property type="entry name" value="AHSA1"/>
    <property type="match status" value="1"/>
</dbReference>
<name>A0A9Q9EKY3_9PEZI</name>
<evidence type="ECO:0000259" key="3">
    <source>
        <dbReference type="SMART" id="SM01000"/>
    </source>
</evidence>
<feature type="domain" description="Activator of Hsp90 ATPase AHSA1-like N-terminal" evidence="3">
    <location>
        <begin position="13"/>
        <end position="162"/>
    </location>
</feature>
<dbReference type="CDD" id="cd08892">
    <property type="entry name" value="SRPBCC_Aha1"/>
    <property type="match status" value="1"/>
</dbReference>
<sequence length="346" mass="38744">MVLHNPNNWHWVNKDVSAWTKDYLEKDLVGIKAEKNGITAEVAKVLSMDGDVDVSQRKGKVITIFDVRLQLEWNGSIPVKEEHENDDGTKEERAGKKDVSGTITIPELAHDTDEDEYVFEVELYSSSLEKEPAKELVRKELTPQLRRHFQKLGPALIAEHGKDVQHGPGENPSAKFAPSKTYSSSGVNKTSENSTSTTFASSTTGGSVINTTSLSDQQEFRAPASEVYAVFTDPQRITAFTRGPPKLFEGAKPNAKFEIFGGNVSGSYVKLEEPTYLEQKWRLAQWPAGHFSTLKIKFEQNDVDGVTIMRVDWEGVPVGQEEPTKRNWDEYYIRSIKTTFGFGTIL</sequence>
<dbReference type="InterPro" id="IPR015310">
    <property type="entry name" value="AHSA1-like_N"/>
</dbReference>
<dbReference type="Gene3D" id="3.30.530.20">
    <property type="match status" value="1"/>
</dbReference>
<dbReference type="GO" id="GO:0051087">
    <property type="term" value="F:protein-folding chaperone binding"/>
    <property type="evidence" value="ECO:0007669"/>
    <property type="project" value="InterPro"/>
</dbReference>
<organism evidence="4 5">
    <name type="scientific">Septoria linicola</name>
    <dbReference type="NCBI Taxonomy" id="215465"/>
    <lineage>
        <taxon>Eukaryota</taxon>
        <taxon>Fungi</taxon>
        <taxon>Dikarya</taxon>
        <taxon>Ascomycota</taxon>
        <taxon>Pezizomycotina</taxon>
        <taxon>Dothideomycetes</taxon>
        <taxon>Dothideomycetidae</taxon>
        <taxon>Mycosphaerellales</taxon>
        <taxon>Mycosphaerellaceae</taxon>
        <taxon>Septoria</taxon>
    </lineage>
</organism>
<dbReference type="InterPro" id="IPR013538">
    <property type="entry name" value="ASHA1/2-like_C"/>
</dbReference>
<proteinExistence type="inferred from homology"/>
<comment type="similarity">
    <text evidence="1">Belongs to the AHA1 family.</text>
</comment>
<evidence type="ECO:0000256" key="1">
    <source>
        <dbReference type="ARBA" id="ARBA00006817"/>
    </source>
</evidence>
<dbReference type="InterPro" id="IPR023393">
    <property type="entry name" value="START-like_dom_sf"/>
</dbReference>